<dbReference type="Proteomes" id="UP001281410">
    <property type="component" value="Unassembled WGS sequence"/>
</dbReference>
<dbReference type="AlphaFoldDB" id="A0AAE0AX77"/>
<reference evidence="2" key="1">
    <citation type="journal article" date="2023" name="Plant J.">
        <title>Genome sequences and population genomics provide insights into the demographic history, inbreeding, and mutation load of two 'living fossil' tree species of Dipteronia.</title>
        <authorList>
            <person name="Feng Y."/>
            <person name="Comes H.P."/>
            <person name="Chen J."/>
            <person name="Zhu S."/>
            <person name="Lu R."/>
            <person name="Zhang X."/>
            <person name="Li P."/>
            <person name="Qiu J."/>
            <person name="Olsen K.M."/>
            <person name="Qiu Y."/>
        </authorList>
    </citation>
    <scope>NUCLEOTIDE SEQUENCE</scope>
    <source>
        <strain evidence="2">NBL</strain>
    </source>
</reference>
<dbReference type="EMBL" id="JANJYJ010000002">
    <property type="protein sequence ID" value="KAK3225450.1"/>
    <property type="molecule type" value="Genomic_DNA"/>
</dbReference>
<evidence type="ECO:0000256" key="1">
    <source>
        <dbReference type="SAM" id="MobiDB-lite"/>
    </source>
</evidence>
<evidence type="ECO:0000313" key="3">
    <source>
        <dbReference type="Proteomes" id="UP001281410"/>
    </source>
</evidence>
<sequence>MDALVRRYGQNEMLDDESDILFTNDVLWTPFLERFKMPYIKPFKKNTDPKERVRRRNHSGEKVSEIRSANDEVIISAFINNLQNGRLYFDLRRARLTSYADMIDMAGGYTLAEEEEIVTGGSFMHRGRPEEAKSKDNRRKTQKEETHKGDKQKSKAQSGHRDNDQKGDRTSSKFQGKYTKYTPLKKKQEEVLKILEEKNMSKEPPRQSKYTRRVTTKYCHFRKEKGHETFKCFQLKAHIETLIREGHLKDIIFKKVDDQPHRDNH</sequence>
<name>A0AAE0AX77_9ROSI</name>
<gene>
    <name evidence="2" type="ORF">Dsin_005312</name>
</gene>
<comment type="caution">
    <text evidence="2">The sequence shown here is derived from an EMBL/GenBank/DDBJ whole genome shotgun (WGS) entry which is preliminary data.</text>
</comment>
<feature type="region of interest" description="Disordered" evidence="1">
    <location>
        <begin position="120"/>
        <end position="180"/>
    </location>
</feature>
<protein>
    <submittedName>
        <fullName evidence="2">Uncharacterized protein</fullName>
    </submittedName>
</protein>
<accession>A0AAE0AX77</accession>
<organism evidence="2 3">
    <name type="scientific">Dipteronia sinensis</name>
    <dbReference type="NCBI Taxonomy" id="43782"/>
    <lineage>
        <taxon>Eukaryota</taxon>
        <taxon>Viridiplantae</taxon>
        <taxon>Streptophyta</taxon>
        <taxon>Embryophyta</taxon>
        <taxon>Tracheophyta</taxon>
        <taxon>Spermatophyta</taxon>
        <taxon>Magnoliopsida</taxon>
        <taxon>eudicotyledons</taxon>
        <taxon>Gunneridae</taxon>
        <taxon>Pentapetalae</taxon>
        <taxon>rosids</taxon>
        <taxon>malvids</taxon>
        <taxon>Sapindales</taxon>
        <taxon>Sapindaceae</taxon>
        <taxon>Hippocastanoideae</taxon>
        <taxon>Acereae</taxon>
        <taxon>Dipteronia</taxon>
    </lineage>
</organism>
<feature type="compositionally biased region" description="Basic and acidic residues" evidence="1">
    <location>
        <begin position="142"/>
        <end position="171"/>
    </location>
</feature>
<proteinExistence type="predicted"/>
<keyword evidence="3" id="KW-1185">Reference proteome</keyword>
<evidence type="ECO:0000313" key="2">
    <source>
        <dbReference type="EMBL" id="KAK3225450.1"/>
    </source>
</evidence>